<sequence>MSLQSLEASISSDDPQARVAVPAPLPMHHSASQAAAHNENQFADPKTAPRAEPTTSNKVIIDPGATAKARRAALGHSGTSSGGEINAWEYRHGAALSLIRLLKIQDFGAAKSVGATRSRNSEQHQLWMEDIGLRLICLLSLDRFGNYVGDQVIAPVRETAAQAIGLVGRWLEPCGMQHILSIFHQMVKQKNVSSHPPRGYAWQVRHAGLLGMKYLVAVKNDMLRTSPKSDPDELLMKPQIEDPTMKPDVTPKPNDHMEEAKPDLALNPDSMNDVDVKPTLNLEDHSKYGDSSGQQHMSDGKSLPDFPSRGHPGALLLIITSSSLIGLRDQDDDVRAAASGALLPVTDLIVELLPARLNELLEVLWVVRKMIFLALLETLWIS</sequence>
<feature type="compositionally biased region" description="Basic and acidic residues" evidence="1">
    <location>
        <begin position="253"/>
        <end position="262"/>
    </location>
</feature>
<dbReference type="PANTHER" id="PTHR36498">
    <property type="entry name" value="TATA-BINDING PROTEIN-ASSOCIATED FACTOR 172"/>
    <property type="match status" value="1"/>
</dbReference>
<dbReference type="STRING" id="27349.A0A0L6UW01"/>
<gene>
    <name evidence="2" type="ORF">VP01_3594g3</name>
</gene>
<dbReference type="GO" id="GO:0016887">
    <property type="term" value="F:ATP hydrolysis activity"/>
    <property type="evidence" value="ECO:0007669"/>
    <property type="project" value="InterPro"/>
</dbReference>
<keyword evidence="3" id="KW-1185">Reference proteome</keyword>
<comment type="caution">
    <text evidence="2">The sequence shown here is derived from an EMBL/GenBank/DDBJ whole genome shotgun (WGS) entry which is preliminary data.</text>
</comment>
<name>A0A0L6UW01_9BASI</name>
<dbReference type="AlphaFoldDB" id="A0A0L6UW01"/>
<organism evidence="2 3">
    <name type="scientific">Puccinia sorghi</name>
    <dbReference type="NCBI Taxonomy" id="27349"/>
    <lineage>
        <taxon>Eukaryota</taxon>
        <taxon>Fungi</taxon>
        <taxon>Dikarya</taxon>
        <taxon>Basidiomycota</taxon>
        <taxon>Pucciniomycotina</taxon>
        <taxon>Pucciniomycetes</taxon>
        <taxon>Pucciniales</taxon>
        <taxon>Pucciniaceae</taxon>
        <taxon>Puccinia</taxon>
    </lineage>
</organism>
<dbReference type="OrthoDB" id="3238385at2759"/>
<evidence type="ECO:0000313" key="2">
    <source>
        <dbReference type="EMBL" id="KNZ52397.1"/>
    </source>
</evidence>
<feature type="region of interest" description="Disordered" evidence="1">
    <location>
        <begin position="226"/>
        <end position="305"/>
    </location>
</feature>
<feature type="region of interest" description="Disordered" evidence="1">
    <location>
        <begin position="29"/>
        <end position="58"/>
    </location>
</feature>
<dbReference type="GO" id="GO:0017025">
    <property type="term" value="F:TBP-class protein binding"/>
    <property type="evidence" value="ECO:0007669"/>
    <property type="project" value="InterPro"/>
</dbReference>
<dbReference type="VEuPathDB" id="FungiDB:VP01_3594g3"/>
<dbReference type="SUPFAM" id="SSF48371">
    <property type="entry name" value="ARM repeat"/>
    <property type="match status" value="1"/>
</dbReference>
<reference evidence="2 3" key="1">
    <citation type="submission" date="2015-08" db="EMBL/GenBank/DDBJ databases">
        <title>Next Generation Sequencing and Analysis of the Genome of Puccinia sorghi L Schw, the Causal Agent of Maize Common Rust.</title>
        <authorList>
            <person name="Rochi L."/>
            <person name="Burguener G."/>
            <person name="Darino M."/>
            <person name="Turjanski A."/>
            <person name="Kreff E."/>
            <person name="Dieguez M.J."/>
            <person name="Sacco F."/>
        </authorList>
    </citation>
    <scope>NUCLEOTIDE SEQUENCE [LARGE SCALE GENOMIC DNA]</scope>
    <source>
        <strain evidence="2 3">RO10H11247</strain>
    </source>
</reference>
<dbReference type="GO" id="GO:0003677">
    <property type="term" value="F:DNA binding"/>
    <property type="evidence" value="ECO:0007669"/>
    <property type="project" value="InterPro"/>
</dbReference>
<evidence type="ECO:0000313" key="3">
    <source>
        <dbReference type="Proteomes" id="UP000037035"/>
    </source>
</evidence>
<dbReference type="EMBL" id="LAVV01008606">
    <property type="protein sequence ID" value="KNZ52397.1"/>
    <property type="molecule type" value="Genomic_DNA"/>
</dbReference>
<dbReference type="PANTHER" id="PTHR36498:SF1">
    <property type="entry name" value="TATA-BINDING PROTEIN-ASSOCIATED FACTOR 172"/>
    <property type="match status" value="1"/>
</dbReference>
<dbReference type="Proteomes" id="UP000037035">
    <property type="component" value="Unassembled WGS sequence"/>
</dbReference>
<dbReference type="InterPro" id="IPR016024">
    <property type="entry name" value="ARM-type_fold"/>
</dbReference>
<accession>A0A0L6UW01</accession>
<feature type="compositionally biased region" description="Polar residues" evidence="1">
    <location>
        <begin position="30"/>
        <end position="41"/>
    </location>
</feature>
<dbReference type="InterPro" id="IPR044972">
    <property type="entry name" value="Mot1"/>
</dbReference>
<proteinExistence type="predicted"/>
<feature type="compositionally biased region" description="Basic and acidic residues" evidence="1">
    <location>
        <begin position="227"/>
        <end position="245"/>
    </location>
</feature>
<protein>
    <submittedName>
        <fullName evidence="2">Uncharacterized protein</fullName>
    </submittedName>
</protein>
<evidence type="ECO:0000256" key="1">
    <source>
        <dbReference type="SAM" id="MobiDB-lite"/>
    </source>
</evidence>